<name>A0A2X0I8P9_9ACTN</name>
<keyword evidence="2" id="KW-1185">Reference proteome</keyword>
<accession>A0A2X0I8P9</accession>
<reference evidence="1 2" key="1">
    <citation type="submission" date="2018-06" db="EMBL/GenBank/DDBJ databases">
        <title>Streptacidiphilus pinicola sp. nov., isolated from pine grove soil.</title>
        <authorList>
            <person name="Roh S.G."/>
            <person name="Park S."/>
            <person name="Kim M.-K."/>
            <person name="Yun B.-R."/>
            <person name="Park J."/>
            <person name="Kim M.J."/>
            <person name="Kim Y.S."/>
            <person name="Kim S.B."/>
        </authorList>
    </citation>
    <scope>NUCLEOTIDE SEQUENCE [LARGE SCALE GENOMIC DNA]</scope>
    <source>
        <strain evidence="1 2">MMS16-CNU450</strain>
    </source>
</reference>
<sequence length="79" mass="8702">MSTTGPHRPAQPVYVAALNPHDPHRQTRVQPPSGTPVWRGTANAAELLAFVAEIRPDLDLQAHPDLIHWIGDPWTWPGA</sequence>
<comment type="caution">
    <text evidence="1">The sequence shown here is derived from an EMBL/GenBank/DDBJ whole genome shotgun (WGS) entry which is preliminary data.</text>
</comment>
<dbReference type="RefSeq" id="WP_111507432.1">
    <property type="nucleotide sequence ID" value="NZ_QKYN01000191.1"/>
</dbReference>
<protein>
    <submittedName>
        <fullName evidence="1">Uncharacterized protein</fullName>
    </submittedName>
</protein>
<dbReference type="AlphaFoldDB" id="A0A2X0I8P9"/>
<dbReference type="EMBL" id="QKYN01000191">
    <property type="protein sequence ID" value="RAG80867.1"/>
    <property type="molecule type" value="Genomic_DNA"/>
</dbReference>
<evidence type="ECO:0000313" key="1">
    <source>
        <dbReference type="EMBL" id="RAG80867.1"/>
    </source>
</evidence>
<dbReference type="Proteomes" id="UP000248889">
    <property type="component" value="Unassembled WGS sequence"/>
</dbReference>
<gene>
    <name evidence="1" type="ORF">DN069_35770</name>
</gene>
<proteinExistence type="predicted"/>
<evidence type="ECO:0000313" key="2">
    <source>
        <dbReference type="Proteomes" id="UP000248889"/>
    </source>
</evidence>
<organism evidence="1 2">
    <name type="scientific">Streptacidiphilus pinicola</name>
    <dbReference type="NCBI Taxonomy" id="2219663"/>
    <lineage>
        <taxon>Bacteria</taxon>
        <taxon>Bacillati</taxon>
        <taxon>Actinomycetota</taxon>
        <taxon>Actinomycetes</taxon>
        <taxon>Kitasatosporales</taxon>
        <taxon>Streptomycetaceae</taxon>
        <taxon>Streptacidiphilus</taxon>
    </lineage>
</organism>